<dbReference type="Proteomes" id="UP000466863">
    <property type="component" value="Unassembled WGS sequence"/>
</dbReference>
<dbReference type="Pfam" id="PF12255">
    <property type="entry name" value="TcdB_toxin_midC"/>
    <property type="match status" value="1"/>
</dbReference>
<comment type="caution">
    <text evidence="6">The sequence shown here is derived from an EMBL/GenBank/DDBJ whole genome shotgun (WGS) entry which is preliminary data.</text>
</comment>
<dbReference type="GO" id="GO:0005737">
    <property type="term" value="C:cytoplasm"/>
    <property type="evidence" value="ECO:0007669"/>
    <property type="project" value="InterPro"/>
</dbReference>
<dbReference type="InterPro" id="IPR022044">
    <property type="entry name" value="TcdB_toxin_mid/C"/>
</dbReference>
<evidence type="ECO:0000313" key="6">
    <source>
        <dbReference type="EMBL" id="MQU44929.1"/>
    </source>
</evidence>
<dbReference type="InterPro" id="IPR028994">
    <property type="entry name" value="Integrin_alpha_N"/>
</dbReference>
<accession>A0A6A7ZCI7</accession>
<evidence type="ECO:0000259" key="5">
    <source>
        <dbReference type="Pfam" id="PF12256"/>
    </source>
</evidence>
<organism evidence="6 7">
    <name type="scientific">Pseudomonas helleri</name>
    <dbReference type="NCBI Taxonomy" id="1608996"/>
    <lineage>
        <taxon>Bacteria</taxon>
        <taxon>Pseudomonadati</taxon>
        <taxon>Pseudomonadota</taxon>
        <taxon>Gammaproteobacteria</taxon>
        <taxon>Pseudomonadales</taxon>
        <taxon>Pseudomonadaceae</taxon>
        <taxon>Pseudomonas</taxon>
    </lineage>
</organism>
<dbReference type="Pfam" id="PF03534">
    <property type="entry name" value="SpvB"/>
    <property type="match status" value="1"/>
</dbReference>
<dbReference type="InterPro" id="IPR022045">
    <property type="entry name" value="TcdB_toxin_mid/N"/>
</dbReference>
<evidence type="ECO:0000259" key="4">
    <source>
        <dbReference type="Pfam" id="PF12255"/>
    </source>
</evidence>
<feature type="domain" description="Insecticide toxin TcdB middle/C-terminal" evidence="4">
    <location>
        <begin position="872"/>
        <end position="1012"/>
    </location>
</feature>
<name>A0A6A7ZCI7_9PSED</name>
<dbReference type="InterPro" id="IPR003284">
    <property type="entry name" value="Sal_SpvB"/>
</dbReference>
<dbReference type="PRINTS" id="PR01341">
    <property type="entry name" value="SALSPVBPROT"/>
</dbReference>
<keyword evidence="3" id="KW-0843">Virulence</keyword>
<dbReference type="Pfam" id="PF12256">
    <property type="entry name" value="TcdB_toxin_midN"/>
    <property type="match status" value="1"/>
</dbReference>
<evidence type="ECO:0000256" key="3">
    <source>
        <dbReference type="ARBA" id="ARBA00023026"/>
    </source>
</evidence>
<comment type="subcellular location">
    <subcellularLocation>
        <location evidence="1">Secreted</location>
    </subcellularLocation>
</comment>
<keyword evidence="2" id="KW-0964">Secreted</keyword>
<protein>
    <submittedName>
        <fullName evidence="6">Toxin</fullName>
    </submittedName>
</protein>
<evidence type="ECO:0000313" key="7">
    <source>
        <dbReference type="Proteomes" id="UP000466863"/>
    </source>
</evidence>
<sequence>MTGQPGNNEVLTPALPKGGGAIQSIGTGWGAVGMTGQASFDIPLPLSPGRAFAPSLSLSYRSTLGNGPFGMGWGLSVGAIVRNTLKGVPSYTEQDGFVSAGGEEMFAQRTAQGALISSTVSEYNGVELSAPHTVVRYFPRIESTFDRIEHWSTSSDTSGFWLVQSGDGNIHFFGKTQAARCADPDAPEHVAQWLLEESLSPHGEHIYYDYKSDTAAQDASQPHDYRAQRYLVRVCYANLKALKNLVLWNSHAPADIQWHFELVLDYGERAIGLTEKPTYTEQNPWLQRQDPFFNYTYGFELGTQRLCQQILMFHYFPDEPEMGPAPVLVRRLVLQYQFTETGGNLLHIVQNQAYDASDSTGEWPPMRLRYSAFVLKTEPENYRPFDALQVPQSQTGYQLVDLYNDGLPGVLTRSDHDWTYREPLRASPSEGKDAVSYGPAHVLPRVPVADSSQPTLQALSDLNGDGQLDWVLAQPGMSGFFTLNGDRSWSGFTPFAALPQEFFHPAGQLADLMGNGIQDLALIGSQSVRLYINQGTSGFTAPRQIDHEPDTDALPQPGNSASELVAFSDVLGSGQQHLIRIRHDQITCWPNLGRGRFGKSFVFANLPFSYAAFDPSRVLLADLDGSGAVDLLYVEADHVQIFMNRFGNGLQSSPTLLKWPEDVRHNRFCQVSTADLQGIGCSSLVLTTTHPTPRHWRYDFVSHKPYLLTGATNNMGATATLSYRSSAQEWLDEKQERQAANKPLVSGLPFPLHLVSQQQQQDVISGNRMIQQFQYREGFYDSRERSFQGYGLLLETDTPTLLGEPSGTEHSDALLRKSWFHTGKHIDMPLTGYYDKDKNAEAPGLTLLSRLDTDSLQDTLVTTRSDSMVREMKKALSGSALREEIYAANDPAESAVPYSVNQQRYMVRMLEPSGCMLLAIESIARRYEREPLDPACSHTLNLRVDAYGSLEHGVAINYARRKLPTDTPPFTDTHQQTWWRDTHDSAQQAYYLTEARAQAIHLVEPQCWRLGLPYRQRSNALVLPKGKGANTLDDGRISYEHFISDTADSPLGVNAERVLAGMSEHYYCLAQSSTTLPAGQASIQALEHHSEHAELDEQALAVYDDVPRMPGAEPFDLEKALTEAHYTPMTPFLPDPEPDLSEKPAKTVLWAIKQGFAIYSGLADFYRANRFRATEDHGVTVVEHDRYHCLVTSVKTPDGCTTQAKHDYRCLLPIKITDPQNNVQEARFNAFGQLLVTSFYGEEDGKPVGFDPLDKYARPKDDSPKAAIADPGSALQKAASACFYQPFSWMNNREPVHVAVLQADRYPTSADSAELIIRISLACSDGFGRVLQNKQLTVPGPAYQIDKNGALTLDSSDKPVSSHSDKRWRVSGRVEYNNKGQAIRQYQPYFADQYRYLNDASLRAKGYCDQLFYDPLGRVIKTLHANGDFTRQTYCTWYTISEDENDTYEPDSNS</sequence>
<dbReference type="SUPFAM" id="SSF69318">
    <property type="entry name" value="Integrin alpha N-terminal domain"/>
    <property type="match status" value="1"/>
</dbReference>
<evidence type="ECO:0000256" key="2">
    <source>
        <dbReference type="ARBA" id="ARBA00022525"/>
    </source>
</evidence>
<dbReference type="EMBL" id="WIVV01000123">
    <property type="protein sequence ID" value="MQU44929.1"/>
    <property type="molecule type" value="Genomic_DNA"/>
</dbReference>
<feature type="domain" description="Insecticide toxin TcdB middle/N-terminal" evidence="5">
    <location>
        <begin position="658"/>
        <end position="823"/>
    </location>
</feature>
<reference evidence="6 7" key="1">
    <citation type="submission" date="2019-10" db="EMBL/GenBank/DDBJ databases">
        <title>Evaluation of single-gene subtyping targets for Pseudomonas.</title>
        <authorList>
            <person name="Reichler S.J."/>
            <person name="Orsi R.H."/>
            <person name="Wiedmann M."/>
            <person name="Martin N.H."/>
            <person name="Murphy S.I."/>
        </authorList>
    </citation>
    <scope>NUCLEOTIDE SEQUENCE [LARGE SCALE GENOMIC DNA]</scope>
    <source>
        <strain evidence="6 7">FSL R10-1876</strain>
    </source>
</reference>
<dbReference type="RefSeq" id="WP_153333497.1">
    <property type="nucleotide sequence ID" value="NZ_CP181271.1"/>
</dbReference>
<proteinExistence type="predicted"/>
<dbReference type="GO" id="GO:0005576">
    <property type="term" value="C:extracellular region"/>
    <property type="evidence" value="ECO:0007669"/>
    <property type="project" value="UniProtKB-SubCell"/>
</dbReference>
<evidence type="ECO:0000256" key="1">
    <source>
        <dbReference type="ARBA" id="ARBA00004613"/>
    </source>
</evidence>
<gene>
    <name evidence="6" type="ORF">GHO28_20795</name>
</gene>